<keyword evidence="13 20" id="KW-0067">ATP-binding</keyword>
<evidence type="ECO:0000256" key="15">
    <source>
        <dbReference type="ARBA" id="ARBA00023136"/>
    </source>
</evidence>
<evidence type="ECO:0000256" key="6">
    <source>
        <dbReference type="ARBA" id="ARBA00022614"/>
    </source>
</evidence>
<comment type="similarity">
    <text evidence="3">Belongs to the protein kinase superfamily. Ser/Thr protein kinase family.</text>
</comment>
<keyword evidence="17" id="KW-0325">Glycoprotein</keyword>
<dbReference type="PANTHER" id="PTHR48053:SF37">
    <property type="entry name" value="LEUCINE-RICH REPEAT PROTEIN KINASE FAMILY PROTEIN"/>
    <property type="match status" value="1"/>
</dbReference>
<evidence type="ECO:0000256" key="16">
    <source>
        <dbReference type="ARBA" id="ARBA00023170"/>
    </source>
</evidence>
<dbReference type="InterPro" id="IPR055414">
    <property type="entry name" value="LRR_R13L4/SHOC2-like"/>
</dbReference>
<keyword evidence="16" id="KW-0675">Receptor</keyword>
<dbReference type="InterPro" id="IPR051716">
    <property type="entry name" value="Plant_RL_S/T_kinase"/>
</dbReference>
<keyword evidence="8 21" id="KW-0812">Transmembrane</keyword>
<evidence type="ECO:0000256" key="1">
    <source>
        <dbReference type="ARBA" id="ARBA00004236"/>
    </source>
</evidence>
<dbReference type="InterPro" id="IPR003591">
    <property type="entry name" value="Leu-rich_rpt_typical-subtyp"/>
</dbReference>
<dbReference type="PROSITE" id="PS00108">
    <property type="entry name" value="PROTEIN_KINASE_ST"/>
    <property type="match status" value="1"/>
</dbReference>
<dbReference type="Pfam" id="PF00560">
    <property type="entry name" value="LRR_1"/>
    <property type="match status" value="4"/>
</dbReference>
<evidence type="ECO:0000256" key="22">
    <source>
        <dbReference type="SAM" id="SignalP"/>
    </source>
</evidence>
<evidence type="ECO:0000256" key="2">
    <source>
        <dbReference type="ARBA" id="ARBA00004479"/>
    </source>
</evidence>
<evidence type="ECO:0000256" key="17">
    <source>
        <dbReference type="ARBA" id="ARBA00023180"/>
    </source>
</evidence>
<keyword evidence="5" id="KW-0723">Serine/threonine-protein kinase</keyword>
<comment type="catalytic activity">
    <reaction evidence="18">
        <text>L-threonyl-[protein] + ATP = O-phospho-L-threonyl-[protein] + ADP + H(+)</text>
        <dbReference type="Rhea" id="RHEA:46608"/>
        <dbReference type="Rhea" id="RHEA-COMP:11060"/>
        <dbReference type="Rhea" id="RHEA-COMP:11605"/>
        <dbReference type="ChEBI" id="CHEBI:15378"/>
        <dbReference type="ChEBI" id="CHEBI:30013"/>
        <dbReference type="ChEBI" id="CHEBI:30616"/>
        <dbReference type="ChEBI" id="CHEBI:61977"/>
        <dbReference type="ChEBI" id="CHEBI:456216"/>
        <dbReference type="EC" id="2.7.11.1"/>
    </reaction>
</comment>
<keyword evidence="6" id="KW-0433">Leucine-rich repeat</keyword>
<feature type="transmembrane region" description="Helical" evidence="21">
    <location>
        <begin position="634"/>
        <end position="658"/>
    </location>
</feature>
<evidence type="ECO:0000256" key="4">
    <source>
        <dbReference type="ARBA" id="ARBA00012513"/>
    </source>
</evidence>
<dbReference type="EMBL" id="QGKV02000759">
    <property type="protein sequence ID" value="KAF3567250.1"/>
    <property type="molecule type" value="Genomic_DNA"/>
</dbReference>
<dbReference type="InterPro" id="IPR008271">
    <property type="entry name" value="Ser/Thr_kinase_AS"/>
</dbReference>
<evidence type="ECO:0000313" key="25">
    <source>
        <dbReference type="Proteomes" id="UP000266723"/>
    </source>
</evidence>
<reference evidence="24 25" key="1">
    <citation type="journal article" date="2020" name="BMC Genomics">
        <title>Intraspecific diversification of the crop wild relative Brassica cretica Lam. using demographic model selection.</title>
        <authorList>
            <person name="Kioukis A."/>
            <person name="Michalopoulou V.A."/>
            <person name="Briers L."/>
            <person name="Pirintsos S."/>
            <person name="Studholme D.J."/>
            <person name="Pavlidis P."/>
            <person name="Sarris P.F."/>
        </authorList>
    </citation>
    <scope>NUCLEOTIDE SEQUENCE [LARGE SCALE GENOMIC DNA]</scope>
    <source>
        <strain evidence="25">cv. PFS-1207/04</strain>
    </source>
</reference>
<feature type="binding site" evidence="20">
    <location>
        <position position="722"/>
    </location>
    <ligand>
        <name>ATP</name>
        <dbReference type="ChEBI" id="CHEBI:30616"/>
    </ligand>
</feature>
<dbReference type="PROSITE" id="PS50011">
    <property type="entry name" value="PROTEIN_KINASE_DOM"/>
    <property type="match status" value="1"/>
</dbReference>
<dbReference type="PANTHER" id="PTHR48053">
    <property type="entry name" value="LEUCINE RICH REPEAT FAMILY PROTEIN, EXPRESSED"/>
    <property type="match status" value="1"/>
</dbReference>
<evidence type="ECO:0000256" key="3">
    <source>
        <dbReference type="ARBA" id="ARBA00008684"/>
    </source>
</evidence>
<dbReference type="EC" id="2.7.11.1" evidence="4"/>
<comment type="caution">
    <text evidence="24">The sequence shown here is derived from an EMBL/GenBank/DDBJ whole genome shotgun (WGS) entry which is preliminary data.</text>
</comment>
<evidence type="ECO:0000256" key="14">
    <source>
        <dbReference type="ARBA" id="ARBA00022989"/>
    </source>
</evidence>
<keyword evidence="25" id="KW-1185">Reference proteome</keyword>
<dbReference type="InterPro" id="IPR032675">
    <property type="entry name" value="LRR_dom_sf"/>
</dbReference>
<evidence type="ECO:0000256" key="5">
    <source>
        <dbReference type="ARBA" id="ARBA00022527"/>
    </source>
</evidence>
<evidence type="ECO:0000256" key="10">
    <source>
        <dbReference type="ARBA" id="ARBA00022737"/>
    </source>
</evidence>
<comment type="subcellular location">
    <subcellularLocation>
        <location evidence="1">Cell membrane</location>
    </subcellularLocation>
    <subcellularLocation>
        <location evidence="2">Membrane</location>
        <topology evidence="2">Single-pass type I membrane protein</topology>
    </subcellularLocation>
</comment>
<dbReference type="SMART" id="SM00220">
    <property type="entry name" value="S_TKc"/>
    <property type="match status" value="1"/>
</dbReference>
<proteinExistence type="inferred from homology"/>
<evidence type="ECO:0000256" key="9">
    <source>
        <dbReference type="ARBA" id="ARBA00022729"/>
    </source>
</evidence>
<dbReference type="SMART" id="SM00369">
    <property type="entry name" value="LRR_TYP"/>
    <property type="match status" value="5"/>
</dbReference>
<dbReference type="SUPFAM" id="SSF56112">
    <property type="entry name" value="Protein kinase-like (PK-like)"/>
    <property type="match status" value="1"/>
</dbReference>
<dbReference type="InterPro" id="IPR000719">
    <property type="entry name" value="Prot_kinase_dom"/>
</dbReference>
<dbReference type="InterPro" id="IPR011009">
    <property type="entry name" value="Kinase-like_dom_sf"/>
</dbReference>
<evidence type="ECO:0000256" key="20">
    <source>
        <dbReference type="PROSITE-ProRule" id="PRU10141"/>
    </source>
</evidence>
<evidence type="ECO:0000256" key="12">
    <source>
        <dbReference type="ARBA" id="ARBA00022777"/>
    </source>
</evidence>
<evidence type="ECO:0000313" key="24">
    <source>
        <dbReference type="EMBL" id="KAF3567250.1"/>
    </source>
</evidence>
<keyword evidence="7" id="KW-0808">Transferase</keyword>
<dbReference type="InterPro" id="IPR013210">
    <property type="entry name" value="LRR_N_plant-typ"/>
</dbReference>
<evidence type="ECO:0000256" key="13">
    <source>
        <dbReference type="ARBA" id="ARBA00022840"/>
    </source>
</evidence>
<evidence type="ECO:0000256" key="21">
    <source>
        <dbReference type="SAM" id="Phobius"/>
    </source>
</evidence>
<comment type="catalytic activity">
    <reaction evidence="19">
        <text>L-seryl-[protein] + ATP = O-phospho-L-seryl-[protein] + ADP + H(+)</text>
        <dbReference type="Rhea" id="RHEA:17989"/>
        <dbReference type="Rhea" id="RHEA-COMP:9863"/>
        <dbReference type="Rhea" id="RHEA-COMP:11604"/>
        <dbReference type="ChEBI" id="CHEBI:15378"/>
        <dbReference type="ChEBI" id="CHEBI:29999"/>
        <dbReference type="ChEBI" id="CHEBI:30616"/>
        <dbReference type="ChEBI" id="CHEBI:83421"/>
        <dbReference type="ChEBI" id="CHEBI:456216"/>
        <dbReference type="EC" id="2.7.11.1"/>
    </reaction>
</comment>
<sequence length="1001" mass="110014">MRLFLLLSFSTLMLLEGYMFTYETDKQTLLEFKSQVSKGKRAVLSSWNNSFPLCKWTWVKCGKKHKRVTGLNLGGLQLGGVISPSIGNLSFLISLNLTSNGFGGTIPQELGSLFRLKHLFMSFNFLKGEIPTSLFNCSRLVELHLHSNSLSQVVPWELGSLRKLVLLDLGRNNLKGKFPASLGNLTSLEELSFVANIMEGEIPNDIARLANMVDLQLATNNFSGVFPQAIYNMSLLENLNIIDNGFFGSLRSDIGNLLPHLQGLFIGNNSFSGAIPATLPNISNLQNLGMEINSLTGSIPPSFGKLRDLQLLSLHTNSFGSHSFQDLEFFGALSNCTQLSELLVAYNRLAGDLSTSIANLSTNINILELQSNFISGSIPHDNGNLINLNILSLGNNLLTGALPTSLGKLSGLEEFSVGSNKMSGEIPSSLGNITRLESLWLFNNSFEGSIPPSIGKCSHLLYFYLQDNKLDGTIPQEIMQIAPLVLLNMSNNLLTGSLPETVGRLEHLGTLSVAHNRLSGKLPETLGKCLLMVQLDLQGNSFDGTIPDISGLLGIKEVDFSNNNLSGSIPGYFANFSSLEHLNLSINNFEGKVPTEGKFKNATIVSVFGNINLCGGVLELKLKPCKHSSFSKKVLIGISVGVSALLVLFIAFVSLCWFRNRKRNKTNEASPSTLGTFHEQISYGDLRNATNGFSSSNLVGSGCFGTVFKALIPPENKVVAVKVLNLQQRGALKSFMAECESLKNVRHRNLVKLLTACSSIDFQGNQFRALIYEFMPNGSLDMWLHPDEVEEIRRPSRTLTLLERLNIAIDVAYVLDYLHIHSHEAIAHCDLKPSNVLLDEDLTAHVSDFGLAQILLKFDQEYFLNQLSSAGVRGTIGYAAPEYGMGGQVSTHGDMYSFGILLLEMFSGKRPTNELFGGNFTLHSYIESALPGRVLDVADEVVLHNGLRIGFPVPDCLKLVFEVGLRCCEEYPVNRLAMGEALKELITIRERFFRSRRRARH</sequence>
<dbReference type="InterPro" id="IPR001611">
    <property type="entry name" value="Leu-rich_rpt"/>
</dbReference>
<dbReference type="Gene3D" id="3.80.10.10">
    <property type="entry name" value="Ribonuclease Inhibitor"/>
    <property type="match status" value="4"/>
</dbReference>
<name>A0ABQ7D6C9_BRACR</name>
<dbReference type="InterPro" id="IPR017441">
    <property type="entry name" value="Protein_kinase_ATP_BS"/>
</dbReference>
<protein>
    <recommendedName>
        <fullName evidence="4">non-specific serine/threonine protein kinase</fullName>
        <ecNumber evidence="4">2.7.11.1</ecNumber>
    </recommendedName>
</protein>
<dbReference type="Gene3D" id="3.30.200.20">
    <property type="entry name" value="Phosphorylase Kinase, domain 1"/>
    <property type="match status" value="1"/>
</dbReference>
<evidence type="ECO:0000256" key="18">
    <source>
        <dbReference type="ARBA" id="ARBA00047899"/>
    </source>
</evidence>
<feature type="domain" description="Protein kinase" evidence="23">
    <location>
        <begin position="693"/>
        <end position="993"/>
    </location>
</feature>
<dbReference type="Pfam" id="PF07714">
    <property type="entry name" value="PK_Tyr_Ser-Thr"/>
    <property type="match status" value="1"/>
</dbReference>
<keyword evidence="10" id="KW-0677">Repeat</keyword>
<dbReference type="Pfam" id="PF08263">
    <property type="entry name" value="LRRNT_2"/>
    <property type="match status" value="1"/>
</dbReference>
<gene>
    <name evidence="24" type="ORF">DY000_02013676</name>
</gene>
<dbReference type="InterPro" id="IPR001245">
    <property type="entry name" value="Ser-Thr/Tyr_kinase_cat_dom"/>
</dbReference>
<keyword evidence="12" id="KW-0418">Kinase</keyword>
<keyword evidence="15 21" id="KW-0472">Membrane</keyword>
<evidence type="ECO:0000256" key="11">
    <source>
        <dbReference type="ARBA" id="ARBA00022741"/>
    </source>
</evidence>
<feature type="signal peptide" evidence="22">
    <location>
        <begin position="1"/>
        <end position="17"/>
    </location>
</feature>
<accession>A0ABQ7D6C9</accession>
<feature type="chain" id="PRO_5045435663" description="non-specific serine/threonine protein kinase" evidence="22">
    <location>
        <begin position="18"/>
        <end position="1001"/>
    </location>
</feature>
<evidence type="ECO:0000256" key="7">
    <source>
        <dbReference type="ARBA" id="ARBA00022679"/>
    </source>
</evidence>
<evidence type="ECO:0000256" key="8">
    <source>
        <dbReference type="ARBA" id="ARBA00022692"/>
    </source>
</evidence>
<dbReference type="Proteomes" id="UP000266723">
    <property type="component" value="Unassembled WGS sequence"/>
</dbReference>
<keyword evidence="14 21" id="KW-1133">Transmembrane helix</keyword>
<keyword evidence="9 22" id="KW-0732">Signal</keyword>
<organism evidence="24 25">
    <name type="scientific">Brassica cretica</name>
    <name type="common">Mustard</name>
    <dbReference type="NCBI Taxonomy" id="69181"/>
    <lineage>
        <taxon>Eukaryota</taxon>
        <taxon>Viridiplantae</taxon>
        <taxon>Streptophyta</taxon>
        <taxon>Embryophyta</taxon>
        <taxon>Tracheophyta</taxon>
        <taxon>Spermatophyta</taxon>
        <taxon>Magnoliopsida</taxon>
        <taxon>eudicotyledons</taxon>
        <taxon>Gunneridae</taxon>
        <taxon>Pentapetalae</taxon>
        <taxon>rosids</taxon>
        <taxon>malvids</taxon>
        <taxon>Brassicales</taxon>
        <taxon>Brassicaceae</taxon>
        <taxon>Brassiceae</taxon>
        <taxon>Brassica</taxon>
    </lineage>
</organism>
<keyword evidence="11 20" id="KW-0547">Nucleotide-binding</keyword>
<dbReference type="SUPFAM" id="SSF52058">
    <property type="entry name" value="L domain-like"/>
    <property type="match status" value="2"/>
</dbReference>
<dbReference type="Pfam" id="PF23598">
    <property type="entry name" value="LRR_14"/>
    <property type="match status" value="1"/>
</dbReference>
<dbReference type="PROSITE" id="PS00107">
    <property type="entry name" value="PROTEIN_KINASE_ATP"/>
    <property type="match status" value="1"/>
</dbReference>
<evidence type="ECO:0000256" key="19">
    <source>
        <dbReference type="ARBA" id="ARBA00048679"/>
    </source>
</evidence>
<evidence type="ECO:0000259" key="23">
    <source>
        <dbReference type="PROSITE" id="PS50011"/>
    </source>
</evidence>
<dbReference type="Gene3D" id="1.10.510.10">
    <property type="entry name" value="Transferase(Phosphotransferase) domain 1"/>
    <property type="match status" value="1"/>
</dbReference>